<proteinExistence type="predicted"/>
<dbReference type="GO" id="GO:0043200">
    <property type="term" value="P:response to amino acid"/>
    <property type="evidence" value="ECO:0007669"/>
    <property type="project" value="TreeGrafter"/>
</dbReference>
<dbReference type="Pfam" id="PF01037">
    <property type="entry name" value="AsnC_trans_reg"/>
    <property type="match status" value="1"/>
</dbReference>
<evidence type="ECO:0000259" key="4">
    <source>
        <dbReference type="Pfam" id="PF01037"/>
    </source>
</evidence>
<dbReference type="InterPro" id="IPR000485">
    <property type="entry name" value="AsnC-type_HTH_dom"/>
</dbReference>
<dbReference type="InterPro" id="IPR011008">
    <property type="entry name" value="Dimeric_a/b-barrel"/>
</dbReference>
<protein>
    <submittedName>
        <fullName evidence="6">Lrp/AsnC family transcriptional regulator</fullName>
    </submittedName>
</protein>
<dbReference type="SUPFAM" id="SSF54909">
    <property type="entry name" value="Dimeric alpha+beta barrel"/>
    <property type="match status" value="1"/>
</dbReference>
<organism evidence="6 7">
    <name type="scientific">Nocardia otitidiscaviarum</name>
    <dbReference type="NCBI Taxonomy" id="1823"/>
    <lineage>
        <taxon>Bacteria</taxon>
        <taxon>Bacillati</taxon>
        <taxon>Actinomycetota</taxon>
        <taxon>Actinomycetes</taxon>
        <taxon>Mycobacteriales</taxon>
        <taxon>Nocardiaceae</taxon>
        <taxon>Nocardia</taxon>
    </lineage>
</organism>
<accession>A0A516NSL8</accession>
<feature type="domain" description="HTH asnC-type" evidence="5">
    <location>
        <begin position="192"/>
        <end position="230"/>
    </location>
</feature>
<evidence type="ECO:0000256" key="1">
    <source>
        <dbReference type="ARBA" id="ARBA00023015"/>
    </source>
</evidence>
<dbReference type="InterPro" id="IPR036388">
    <property type="entry name" value="WH-like_DNA-bd_sf"/>
</dbReference>
<keyword evidence="2" id="KW-0238">DNA-binding</keyword>
<dbReference type="GO" id="GO:0005829">
    <property type="term" value="C:cytosol"/>
    <property type="evidence" value="ECO:0007669"/>
    <property type="project" value="TreeGrafter"/>
</dbReference>
<dbReference type="PANTHER" id="PTHR30154">
    <property type="entry name" value="LEUCINE-RESPONSIVE REGULATORY PROTEIN"/>
    <property type="match status" value="1"/>
</dbReference>
<keyword evidence="1" id="KW-0805">Transcription regulation</keyword>
<sequence length="351" mass="38553">MGKEPQSSSAPGATGQSPHAAARFSEWDLNLVNAIQISPRAPWSRIGPALGVDAATAARHWHRLTAAGLAWTTAYAPEYAVIGWIQLRCRPEALAQVSERVCRCPSVYSIESTGGGYQLDLTMAAADLAALDDFTVRWLGSLPGVAATRVAVGLDMYVEGADWRPGALDRDERARLTGDDDRERRLRSVRRKTDIQIVAALGADARLSLSELAAASGASETTVRRRLAELLASGRLVLRCDMARQLAGWPILIIYRAQLPAEQLRDLGAAVAKWKEIRLCTATFGGDSNLIIVAWLHTAQEAIEFETRLSRAFPRLRITDRQISLRTIKRMGWILDGLGRAVEHMPIRIWT</sequence>
<reference evidence="6 7" key="1">
    <citation type="submission" date="2019-07" db="EMBL/GenBank/DDBJ databases">
        <title>Complete Genome Sequence and Methylome Analysis of Nocardia otitidis-caviarum NEB252.</title>
        <authorList>
            <person name="Fomenkov A."/>
            <person name="Anton B.P."/>
            <person name="Vincze T."/>
            <person name="Roberts R.J."/>
        </authorList>
    </citation>
    <scope>NUCLEOTIDE SEQUENCE [LARGE SCALE GENOMIC DNA]</scope>
    <source>
        <strain evidence="6 7">NEB252</strain>
    </source>
</reference>
<dbReference type="EMBL" id="CP041695">
    <property type="protein sequence ID" value="QDP81905.1"/>
    <property type="molecule type" value="Genomic_DNA"/>
</dbReference>
<keyword evidence="3" id="KW-0804">Transcription</keyword>
<dbReference type="SUPFAM" id="SSF46785">
    <property type="entry name" value="Winged helix' DNA-binding domain"/>
    <property type="match status" value="1"/>
</dbReference>
<dbReference type="GO" id="GO:0043565">
    <property type="term" value="F:sequence-specific DNA binding"/>
    <property type="evidence" value="ECO:0007669"/>
    <property type="project" value="InterPro"/>
</dbReference>
<name>A0A516NSL8_9NOCA</name>
<dbReference type="PANTHER" id="PTHR30154:SF34">
    <property type="entry name" value="TRANSCRIPTIONAL REGULATOR AZLB"/>
    <property type="match status" value="1"/>
</dbReference>
<evidence type="ECO:0000313" key="6">
    <source>
        <dbReference type="EMBL" id="QDP81905.1"/>
    </source>
</evidence>
<evidence type="ECO:0000256" key="2">
    <source>
        <dbReference type="ARBA" id="ARBA00023125"/>
    </source>
</evidence>
<evidence type="ECO:0000259" key="5">
    <source>
        <dbReference type="Pfam" id="PF13404"/>
    </source>
</evidence>
<dbReference type="Pfam" id="PF13404">
    <property type="entry name" value="HTH_AsnC-type"/>
    <property type="match status" value="1"/>
</dbReference>
<feature type="domain" description="Transcription regulator AsnC/Lrp ligand binding" evidence="4">
    <location>
        <begin position="85"/>
        <end position="152"/>
    </location>
</feature>
<dbReference type="SMART" id="SM00344">
    <property type="entry name" value="HTH_ASNC"/>
    <property type="match status" value="1"/>
</dbReference>
<dbReference type="InterPro" id="IPR019888">
    <property type="entry name" value="Tscrpt_reg_AsnC-like"/>
</dbReference>
<dbReference type="InterPro" id="IPR036390">
    <property type="entry name" value="WH_DNA-bd_sf"/>
</dbReference>
<gene>
    <name evidence="6" type="ORF">FOH10_27370</name>
</gene>
<dbReference type="Gene3D" id="1.10.10.10">
    <property type="entry name" value="Winged helix-like DNA-binding domain superfamily/Winged helix DNA-binding domain"/>
    <property type="match status" value="2"/>
</dbReference>
<dbReference type="Proteomes" id="UP000317039">
    <property type="component" value="Chromosome"/>
</dbReference>
<evidence type="ECO:0000256" key="3">
    <source>
        <dbReference type="ARBA" id="ARBA00023163"/>
    </source>
</evidence>
<evidence type="ECO:0000313" key="7">
    <source>
        <dbReference type="Proteomes" id="UP000317039"/>
    </source>
</evidence>
<dbReference type="GeneID" id="80336083"/>
<dbReference type="AlphaFoldDB" id="A0A516NSL8"/>
<dbReference type="InterPro" id="IPR019887">
    <property type="entry name" value="Tscrpt_reg_AsnC/Lrp_C"/>
</dbReference>
<dbReference type="KEGG" id="nod:FOH10_27370"/>
<dbReference type="Gene3D" id="3.30.70.920">
    <property type="match status" value="1"/>
</dbReference>
<dbReference type="RefSeq" id="WP_143982868.1">
    <property type="nucleotide sequence ID" value="NZ_CP041695.1"/>
</dbReference>